<keyword evidence="1 2" id="KW-0732">Signal</keyword>
<evidence type="ECO:0000313" key="4">
    <source>
        <dbReference type="Proteomes" id="UP000007819"/>
    </source>
</evidence>
<evidence type="ECO:0000256" key="1">
    <source>
        <dbReference type="ARBA" id="ARBA00022729"/>
    </source>
</evidence>
<dbReference type="GeneID" id="100575054"/>
<evidence type="ECO:0008006" key="5">
    <source>
        <dbReference type="Google" id="ProtNLM"/>
    </source>
</evidence>
<proteinExistence type="predicted"/>
<dbReference type="SUPFAM" id="SSF63707">
    <property type="entry name" value="Ganglioside M2 (gm2) activator"/>
    <property type="match status" value="1"/>
</dbReference>
<feature type="chain" id="PRO_5035774275" description="MD-2-related lipid-recognition domain-containing protein" evidence="2">
    <location>
        <begin position="20"/>
        <end position="193"/>
    </location>
</feature>
<evidence type="ECO:0000313" key="3">
    <source>
        <dbReference type="EnsemblMetazoa" id="XP_003244365.1"/>
    </source>
</evidence>
<reference evidence="4" key="1">
    <citation type="submission" date="2010-06" db="EMBL/GenBank/DDBJ databases">
        <authorList>
            <person name="Jiang H."/>
            <person name="Abraham K."/>
            <person name="Ali S."/>
            <person name="Alsbrooks S.L."/>
            <person name="Anim B.N."/>
            <person name="Anosike U.S."/>
            <person name="Attaway T."/>
            <person name="Bandaranaike D.P."/>
            <person name="Battles P.K."/>
            <person name="Bell S.N."/>
            <person name="Bell A.V."/>
            <person name="Beltran B."/>
            <person name="Bickham C."/>
            <person name="Bustamante Y."/>
            <person name="Caleb T."/>
            <person name="Canada A."/>
            <person name="Cardenas V."/>
            <person name="Carter K."/>
            <person name="Chacko J."/>
            <person name="Chandrabose M.N."/>
            <person name="Chavez D."/>
            <person name="Chavez A."/>
            <person name="Chen L."/>
            <person name="Chu H.-S."/>
            <person name="Claassen K.J."/>
            <person name="Cockrell R."/>
            <person name="Collins M."/>
            <person name="Cooper J.A."/>
            <person name="Cree A."/>
            <person name="Curry S.M."/>
            <person name="Da Y."/>
            <person name="Dao M.D."/>
            <person name="Das B."/>
            <person name="Davila M.-L."/>
            <person name="Davy-Carroll L."/>
            <person name="Denson S."/>
            <person name="Dinh H."/>
            <person name="Ebong V.E."/>
            <person name="Edwards J.R."/>
            <person name="Egan A."/>
            <person name="El-Daye J."/>
            <person name="Escobedo L."/>
            <person name="Fernandez S."/>
            <person name="Fernando P.R."/>
            <person name="Flagg N."/>
            <person name="Forbes L.D."/>
            <person name="Fowler R.G."/>
            <person name="Fu Q."/>
            <person name="Gabisi R.A."/>
            <person name="Ganer J."/>
            <person name="Garbino Pronczuk A."/>
            <person name="Garcia R.M."/>
            <person name="Garner T."/>
            <person name="Garrett T.E."/>
            <person name="Gonzalez D.A."/>
            <person name="Hamid H."/>
            <person name="Hawkins E.S."/>
            <person name="Hirani K."/>
            <person name="Hogues M.E."/>
            <person name="Hollins B."/>
            <person name="Hsiao C.-H."/>
            <person name="Jabil R."/>
            <person name="James M.L."/>
            <person name="Jhangiani S.N."/>
            <person name="Johnson B."/>
            <person name="Johnson Q."/>
            <person name="Joshi V."/>
            <person name="Kalu J.B."/>
            <person name="Kam C."/>
            <person name="Kashfia A."/>
            <person name="Keebler J."/>
            <person name="Kisamo H."/>
            <person name="Kovar C.L."/>
            <person name="Lago L.A."/>
            <person name="Lai C.-Y."/>
            <person name="Laidlaw J."/>
            <person name="Lara F."/>
            <person name="Le T.-K."/>
            <person name="Lee S.L."/>
            <person name="Legall F.H."/>
            <person name="Lemon S.J."/>
            <person name="Lewis L.R."/>
            <person name="Li B."/>
            <person name="Liu Y."/>
            <person name="Liu Y.-S."/>
            <person name="Lopez J."/>
            <person name="Lozado R.J."/>
            <person name="Lu J."/>
            <person name="Madu R.C."/>
            <person name="Maheshwari M."/>
            <person name="Maheshwari R."/>
            <person name="Malloy K."/>
            <person name="Martinez E."/>
            <person name="Mathew T."/>
            <person name="Mercado I.C."/>
            <person name="Mercado C."/>
            <person name="Meyer B."/>
            <person name="Montgomery K."/>
            <person name="Morgan M.B."/>
            <person name="Munidasa M."/>
            <person name="Nazareth L.V."/>
            <person name="Nelson J."/>
            <person name="Ng B.M."/>
            <person name="Nguyen N.B."/>
            <person name="Nguyen P.Q."/>
            <person name="Nguyen T."/>
            <person name="Obregon M."/>
            <person name="Okwuonu G.O."/>
            <person name="Onwere C.G."/>
            <person name="Orozco G."/>
            <person name="Parra A."/>
            <person name="Patel S."/>
            <person name="Patil S."/>
            <person name="Perez A."/>
            <person name="Perez Y."/>
            <person name="Pham C."/>
            <person name="Primus E.L."/>
            <person name="Pu L.-L."/>
            <person name="Puazo M."/>
            <person name="Qin X."/>
            <person name="Quiroz J.B."/>
            <person name="Reese J."/>
            <person name="Richards S."/>
            <person name="Rives C.M."/>
            <person name="Robberts R."/>
            <person name="Ruiz S.J."/>
            <person name="Ruiz M.J."/>
            <person name="Santibanez J."/>
            <person name="Schneider B.W."/>
            <person name="Sisson I."/>
            <person name="Smith M."/>
            <person name="Sodergren E."/>
            <person name="Song X.-Z."/>
            <person name="Song B.B."/>
            <person name="Summersgill H."/>
            <person name="Thelus R."/>
            <person name="Thornton R.D."/>
            <person name="Trejos Z.Y."/>
            <person name="Usmani K."/>
            <person name="Vattathil S."/>
            <person name="Villasana D."/>
            <person name="Walker D.L."/>
            <person name="Wang S."/>
            <person name="Wang K."/>
            <person name="White C.S."/>
            <person name="Williams A.C."/>
            <person name="Williamson J."/>
            <person name="Wilson K."/>
            <person name="Woghiren I.O."/>
            <person name="Woodworth J.R."/>
            <person name="Worley K.C."/>
            <person name="Wright R.A."/>
            <person name="Wu W."/>
            <person name="Young L."/>
            <person name="Zhang L."/>
            <person name="Zhang J."/>
            <person name="Zhu Y."/>
            <person name="Muzny D.M."/>
            <person name="Weinstock G."/>
            <person name="Gibbs R.A."/>
        </authorList>
    </citation>
    <scope>NUCLEOTIDE SEQUENCE [LARGE SCALE GENOMIC DNA]</scope>
    <source>
        <strain evidence="4">LSR1</strain>
    </source>
</reference>
<dbReference type="Gene3D" id="2.70.220.10">
    <property type="entry name" value="Ganglioside GM2 activator"/>
    <property type="match status" value="1"/>
</dbReference>
<dbReference type="KEGG" id="api:100575054"/>
<organism evidence="3 4">
    <name type="scientific">Acyrthosiphon pisum</name>
    <name type="common">Pea aphid</name>
    <dbReference type="NCBI Taxonomy" id="7029"/>
    <lineage>
        <taxon>Eukaryota</taxon>
        <taxon>Metazoa</taxon>
        <taxon>Ecdysozoa</taxon>
        <taxon>Arthropoda</taxon>
        <taxon>Hexapoda</taxon>
        <taxon>Insecta</taxon>
        <taxon>Pterygota</taxon>
        <taxon>Neoptera</taxon>
        <taxon>Paraneoptera</taxon>
        <taxon>Hemiptera</taxon>
        <taxon>Sternorrhyncha</taxon>
        <taxon>Aphidomorpha</taxon>
        <taxon>Aphidoidea</taxon>
        <taxon>Aphididae</taxon>
        <taxon>Macrosiphini</taxon>
        <taxon>Acyrthosiphon</taxon>
    </lineage>
</organism>
<sequence length="193" mass="22240">MIFKTFGLILFFSWSQSKSIFMPNLPFGEYRFVIDKLYPCGSRKNHTIQFNYYSSKKASNITEIKGNITFLIPFDDNLTIDINVSSWGSTGGWIPNYYILIRKNACSSIRNLFGNSWLTMLNAFNVPAYRCPIPVGTYITSGYDLTKFEDNGLPKVFFYGKYKVVGRYKNVENKEVGCFVGEINLIRPWETTI</sequence>
<dbReference type="InterPro" id="IPR036846">
    <property type="entry name" value="GM2-AP_sf"/>
</dbReference>
<dbReference type="AlphaFoldDB" id="A0A8R2A7P8"/>
<dbReference type="Proteomes" id="UP000007819">
    <property type="component" value="Chromosome A2"/>
</dbReference>
<reference evidence="3" key="2">
    <citation type="submission" date="2022-06" db="UniProtKB">
        <authorList>
            <consortium name="EnsemblMetazoa"/>
        </authorList>
    </citation>
    <scope>IDENTIFICATION</scope>
</reference>
<dbReference type="EnsemblMetazoa" id="XM_003244317.4">
    <property type="protein sequence ID" value="XP_003244365.1"/>
    <property type="gene ID" value="LOC100575054"/>
</dbReference>
<accession>A0A8R2A7P8</accession>
<evidence type="ECO:0000256" key="2">
    <source>
        <dbReference type="SAM" id="SignalP"/>
    </source>
</evidence>
<name>A0A8R2A7P8_ACYPI</name>
<protein>
    <recommendedName>
        <fullName evidence="5">MD-2-related lipid-recognition domain-containing protein</fullName>
    </recommendedName>
</protein>
<dbReference type="OrthoDB" id="6606153at2759"/>
<dbReference type="RefSeq" id="XP_003244365.1">
    <property type="nucleotide sequence ID" value="XM_003244317.3"/>
</dbReference>
<keyword evidence="4" id="KW-1185">Reference proteome</keyword>
<feature type="signal peptide" evidence="2">
    <location>
        <begin position="1"/>
        <end position="19"/>
    </location>
</feature>